<proteinExistence type="inferred from homology"/>
<dbReference type="Gene3D" id="1.20.58.340">
    <property type="entry name" value="Magnesium transport protein CorA, transmembrane region"/>
    <property type="match status" value="2"/>
</dbReference>
<dbReference type="AlphaFoldDB" id="A0A125WAB1"/>
<evidence type="ECO:0000313" key="8">
    <source>
        <dbReference type="Proteomes" id="UP000004846"/>
    </source>
</evidence>
<protein>
    <submittedName>
        <fullName evidence="7">CorA-like protein</fullName>
    </submittedName>
</protein>
<evidence type="ECO:0000256" key="5">
    <source>
        <dbReference type="ARBA" id="ARBA00023136"/>
    </source>
</evidence>
<keyword evidence="4 6" id="KW-1133">Transmembrane helix</keyword>
<organism evidence="7 8">
    <name type="scientific">Enterococcus faecalis TX4248</name>
    <dbReference type="NCBI Taxonomy" id="749495"/>
    <lineage>
        <taxon>Bacteria</taxon>
        <taxon>Bacillati</taxon>
        <taxon>Bacillota</taxon>
        <taxon>Bacilli</taxon>
        <taxon>Lactobacillales</taxon>
        <taxon>Enterococcaceae</taxon>
        <taxon>Enterococcus</taxon>
    </lineage>
</organism>
<dbReference type="RefSeq" id="WP_002383400.1">
    <property type="nucleotide sequence ID" value="NZ_GL454411.1"/>
</dbReference>
<reference evidence="7 8" key="1">
    <citation type="submission" date="2010-07" db="EMBL/GenBank/DDBJ databases">
        <authorList>
            <person name="Sid Ahmed O."/>
        </authorList>
    </citation>
    <scope>NUCLEOTIDE SEQUENCE [LARGE SCALE GENOMIC DNA]</scope>
    <source>
        <strain evidence="7 8">TX4248</strain>
    </source>
</reference>
<dbReference type="InterPro" id="IPR045861">
    <property type="entry name" value="CorA_cytoplasmic_dom"/>
</dbReference>
<dbReference type="Pfam" id="PF01544">
    <property type="entry name" value="CorA"/>
    <property type="match status" value="1"/>
</dbReference>
<dbReference type="InterPro" id="IPR045863">
    <property type="entry name" value="CorA_TM1_TM2"/>
</dbReference>
<evidence type="ECO:0000313" key="7">
    <source>
        <dbReference type="EMBL" id="EFM84234.1"/>
    </source>
</evidence>
<dbReference type="Gene3D" id="3.30.460.20">
    <property type="entry name" value="CorA soluble domain-like"/>
    <property type="match status" value="1"/>
</dbReference>
<dbReference type="SUPFAM" id="SSF143865">
    <property type="entry name" value="CorA soluble domain-like"/>
    <property type="match status" value="1"/>
</dbReference>
<comment type="subcellular location">
    <subcellularLocation>
        <location evidence="1">Membrane</location>
        <topology evidence="1">Multi-pass membrane protein</topology>
    </subcellularLocation>
</comment>
<dbReference type="GO" id="GO:0046873">
    <property type="term" value="F:metal ion transmembrane transporter activity"/>
    <property type="evidence" value="ECO:0007669"/>
    <property type="project" value="InterPro"/>
</dbReference>
<dbReference type="GO" id="GO:0016020">
    <property type="term" value="C:membrane"/>
    <property type="evidence" value="ECO:0007669"/>
    <property type="project" value="UniProtKB-SubCell"/>
</dbReference>
<keyword evidence="3 6" id="KW-0812">Transmembrane</keyword>
<dbReference type="EMBL" id="AEBR01000005">
    <property type="protein sequence ID" value="EFM84234.1"/>
    <property type="molecule type" value="Genomic_DNA"/>
</dbReference>
<dbReference type="SUPFAM" id="SSF144083">
    <property type="entry name" value="Magnesium transport protein CorA, transmembrane region"/>
    <property type="match status" value="1"/>
</dbReference>
<evidence type="ECO:0000256" key="4">
    <source>
        <dbReference type="ARBA" id="ARBA00022989"/>
    </source>
</evidence>
<name>A0A125WAB1_ENTFL</name>
<feature type="transmembrane region" description="Helical" evidence="6">
    <location>
        <begin position="264"/>
        <end position="283"/>
    </location>
</feature>
<comment type="caution">
    <text evidence="7">The sequence shown here is derived from an EMBL/GenBank/DDBJ whole genome shotgun (WGS) entry which is preliminary data.</text>
</comment>
<comment type="similarity">
    <text evidence="2">Belongs to the CorA metal ion transporter (MIT) (TC 1.A.35) family.</text>
</comment>
<dbReference type="HOGENOM" id="CLU_007127_8_1_9"/>
<dbReference type="PANTHER" id="PTHR47891">
    <property type="entry name" value="TRANSPORTER-RELATED"/>
    <property type="match status" value="1"/>
</dbReference>
<dbReference type="InterPro" id="IPR047199">
    <property type="entry name" value="CorA-like"/>
</dbReference>
<dbReference type="CDD" id="cd12827">
    <property type="entry name" value="EcCorA_ZntB-like_u2"/>
    <property type="match status" value="1"/>
</dbReference>
<sequence length="321" mass="36486">MNLLINYLLLKNDYFEPCSPDDEALSWISVESPTEEEIERLVNQYHLPTDYLTGVLDDEENARVEGFRHEKLQTPTLLLFRYPKASISPSGYLQVETVPIALIATVDNKLITVSNGPNDIVHGIQKEAFTHQDLSIEKALILALSWKMALSFNKNLQALIQQTNKLEGELQVATENSQLYQIMDIQKSLVYFEAALTDNLKVLKRLYSAEIFNHPEKHLPFLRDILIELEQGLNTTKIQLKLVDNISNTFSAIVSNNLNNVMKILTSLTIVLTIPTIIGGIYGMNVKLPFAEHEYSFWIIFAITTLICVISIRILKKKNLL</sequence>
<evidence type="ECO:0000256" key="1">
    <source>
        <dbReference type="ARBA" id="ARBA00004141"/>
    </source>
</evidence>
<keyword evidence="5 6" id="KW-0472">Membrane</keyword>
<feature type="transmembrane region" description="Helical" evidence="6">
    <location>
        <begin position="295"/>
        <end position="315"/>
    </location>
</feature>
<evidence type="ECO:0000256" key="2">
    <source>
        <dbReference type="ARBA" id="ARBA00009765"/>
    </source>
</evidence>
<dbReference type="InterPro" id="IPR002523">
    <property type="entry name" value="MgTranspt_CorA/ZnTranspt_ZntB"/>
</dbReference>
<evidence type="ECO:0000256" key="6">
    <source>
        <dbReference type="SAM" id="Phobius"/>
    </source>
</evidence>
<dbReference type="PANTHER" id="PTHR47891:SF2">
    <property type="entry name" value="MAGNESIUM AND COBALT TRANSPORTER"/>
    <property type="match status" value="1"/>
</dbReference>
<dbReference type="Proteomes" id="UP000004846">
    <property type="component" value="Unassembled WGS sequence"/>
</dbReference>
<gene>
    <name evidence="7" type="ORF">HMPREF9498_00210</name>
</gene>
<evidence type="ECO:0000256" key="3">
    <source>
        <dbReference type="ARBA" id="ARBA00022692"/>
    </source>
</evidence>
<accession>A0A125WAB1</accession>